<keyword evidence="1" id="KW-0040">ANK repeat</keyword>
<dbReference type="SUPFAM" id="SSF48403">
    <property type="entry name" value="Ankyrin repeat"/>
    <property type="match status" value="1"/>
</dbReference>
<sequence length="439" mass="49694">MPYRSRHGRRVGSAPPMRCYRAGTWKEYINTPLERNEEDEAKLQQIEQRRGILSQAELQLRDEIMSREADRRDTKCAALRREIESYFDKPEPFPPPLPRSSFWLEHTYPHNYQIEHIRMFYLACQEGRLKDVQEWVRDRRDLLGAVGLQDGLDVAAMGSQVHVVRYFIEEVGVSITAAAVRYACKNQSFALFELFLKHGYHPNQQIPSNCGHFGTALRHCLGADDITRLLLENGADPNAARMDGHSHMWGQQSTVPMDRTSGLLLDMTVEKHSFAVVKLLLEHGADVRYSRPLARVVRYRGEYLRSLGLDDDWRPLMEMLLSYGADINAVSYGGGTALSAAVHRGRWEVVEFLIQNGADGRAVTPVTKEDSFAVAAKCAKVEWEVTEQLKESLDCLCDLDSSSVASHMLPPGVDQNPLVKILLKVKTRRDEASGQDDGK</sequence>
<feature type="repeat" description="ANK" evidence="1">
    <location>
        <begin position="333"/>
        <end position="365"/>
    </location>
</feature>
<dbReference type="PANTHER" id="PTHR46224">
    <property type="entry name" value="ANKYRIN REPEAT FAMILY PROTEIN"/>
    <property type="match status" value="1"/>
</dbReference>
<dbReference type="Pfam" id="PF13637">
    <property type="entry name" value="Ank_4"/>
    <property type="match status" value="1"/>
</dbReference>
<dbReference type="PROSITE" id="PS50088">
    <property type="entry name" value="ANK_REPEAT"/>
    <property type="match status" value="1"/>
</dbReference>
<dbReference type="InterPro" id="IPR051616">
    <property type="entry name" value="Cul2-RING_E3_ligase_SR"/>
</dbReference>
<name>A0A9P0ELB2_9HYPO</name>
<keyword evidence="3" id="KW-1185">Reference proteome</keyword>
<comment type="caution">
    <text evidence="2">The sequence shown here is derived from an EMBL/GenBank/DDBJ whole genome shotgun (WGS) entry which is preliminary data.</text>
</comment>
<dbReference type="OrthoDB" id="194358at2759"/>
<evidence type="ECO:0000256" key="1">
    <source>
        <dbReference type="PROSITE-ProRule" id="PRU00023"/>
    </source>
</evidence>
<dbReference type="Proteomes" id="UP000775872">
    <property type="component" value="Unassembled WGS sequence"/>
</dbReference>
<dbReference type="AlphaFoldDB" id="A0A9P0ELB2"/>
<evidence type="ECO:0000313" key="3">
    <source>
        <dbReference type="Proteomes" id="UP000775872"/>
    </source>
</evidence>
<gene>
    <name evidence="2" type="ORF">CSOL1703_00014393</name>
</gene>
<dbReference type="InterPro" id="IPR036770">
    <property type="entry name" value="Ankyrin_rpt-contain_sf"/>
</dbReference>
<dbReference type="Gene3D" id="1.25.40.20">
    <property type="entry name" value="Ankyrin repeat-containing domain"/>
    <property type="match status" value="2"/>
</dbReference>
<accession>A0A9P0ELB2</accession>
<dbReference type="SMART" id="SM00248">
    <property type="entry name" value="ANK"/>
    <property type="match status" value="4"/>
</dbReference>
<protein>
    <submittedName>
        <fullName evidence="2">Uncharacterized protein</fullName>
    </submittedName>
</protein>
<proteinExistence type="predicted"/>
<dbReference type="InterPro" id="IPR002110">
    <property type="entry name" value="Ankyrin_rpt"/>
</dbReference>
<dbReference type="EMBL" id="CABFOC020000042">
    <property type="protein sequence ID" value="CAH0051743.1"/>
    <property type="molecule type" value="Genomic_DNA"/>
</dbReference>
<evidence type="ECO:0000313" key="2">
    <source>
        <dbReference type="EMBL" id="CAH0051743.1"/>
    </source>
</evidence>
<reference evidence="2 3" key="2">
    <citation type="submission" date="2021-10" db="EMBL/GenBank/DDBJ databases">
        <authorList>
            <person name="Piombo E."/>
        </authorList>
    </citation>
    <scope>NUCLEOTIDE SEQUENCE [LARGE SCALE GENOMIC DNA]</scope>
</reference>
<reference evidence="3" key="1">
    <citation type="submission" date="2019-06" db="EMBL/GenBank/DDBJ databases">
        <authorList>
            <person name="Broberg M."/>
        </authorList>
    </citation>
    <scope>NUCLEOTIDE SEQUENCE [LARGE SCALE GENOMIC DNA]</scope>
</reference>
<organism evidence="2 3">
    <name type="scientific">Clonostachys solani</name>
    <dbReference type="NCBI Taxonomy" id="160281"/>
    <lineage>
        <taxon>Eukaryota</taxon>
        <taxon>Fungi</taxon>
        <taxon>Dikarya</taxon>
        <taxon>Ascomycota</taxon>
        <taxon>Pezizomycotina</taxon>
        <taxon>Sordariomycetes</taxon>
        <taxon>Hypocreomycetidae</taxon>
        <taxon>Hypocreales</taxon>
        <taxon>Bionectriaceae</taxon>
        <taxon>Clonostachys</taxon>
    </lineage>
</organism>
<dbReference type="PROSITE" id="PS50297">
    <property type="entry name" value="ANK_REP_REGION"/>
    <property type="match status" value="1"/>
</dbReference>